<dbReference type="InterPro" id="IPR028082">
    <property type="entry name" value="Peripla_BP_I"/>
</dbReference>
<keyword evidence="9" id="KW-0325">Glycoprotein</keyword>
<dbReference type="PROSITE" id="PS50259">
    <property type="entry name" value="G_PROTEIN_RECEP_F3_4"/>
    <property type="match status" value="1"/>
</dbReference>
<dbReference type="InterPro" id="IPR038550">
    <property type="entry name" value="GPCR_3_9-Cys_sf"/>
</dbReference>
<evidence type="ECO:0000256" key="8">
    <source>
        <dbReference type="ARBA" id="ARBA00023170"/>
    </source>
</evidence>
<proteinExistence type="predicted"/>
<keyword evidence="2" id="KW-1003">Cell membrane</keyword>
<protein>
    <recommendedName>
        <fullName evidence="12">G-protein coupled receptors family 3 profile domain-containing protein</fullName>
    </recommendedName>
</protein>
<accession>A0A974BRQ4</accession>
<keyword evidence="5 11" id="KW-1133">Transmembrane helix</keyword>
<sequence>MSGSDSQCRIHITNPKYEYKYIQDGDIIIGGVFSVNYGVYYIPDNTGKYIPLCINPILDHYVEIQALVFTANEINSNLHLLPNITLGYHVYDSCANPSLAIRSVLQILSGPGSMVPNYSCRNKGEIAGFIGDRSTVTSLPIAQLLSIYGYPQVSYGATDTVLNDRSLYPYYFSTGSNEHIQHIAIAELVEHLGWTWVIILAVDDDHAERESKNLRNEITNHGICVDFIGTLKGDKNTNIRTLERIQKSTAELHRYLRNVRFNERRGREIAFNELMKSPVHYIIYTLYNDKNFIIDEIEVGRYFWSESGSSLVIDTQKIIWKRKSNNQCSPNCPPGYRKLLRERAPPCCYDCARCSEGEISNITDAENCLKCGDYEWPNKKKTLCIKKQTEFLSYRDDSLTVAFILLSLLFFVLAAVILGIFISFRDTPVVKANNRSLSFILLVSIKLSFLSVFLFLGRPTDITCMLRQTSFGITFSIAMSSVLAKTIMVCIAFKATKPDSPWRKWVGVRLAYYIVIVCLIIQTVFSIICLNISPPFVELNILSEPGKIIIQCIEGIGFCFVLSYMGLLASVSFIVAFLARTLPDSFNEAKYITFSMLLFCSVWITMIPAYLSTKGKYMVAVEIFAIISSSSGLLFCIFLPKCYIILLKPERNTKQYLLGNNK</sequence>
<evidence type="ECO:0000256" key="2">
    <source>
        <dbReference type="ARBA" id="ARBA00022475"/>
    </source>
</evidence>
<dbReference type="InterPro" id="IPR000337">
    <property type="entry name" value="GPCR_3"/>
</dbReference>
<dbReference type="AlphaFoldDB" id="A0A974BRQ4"/>
<feature type="transmembrane region" description="Helical" evidence="11">
    <location>
        <begin position="548"/>
        <end position="579"/>
    </location>
</feature>
<organism evidence="13">
    <name type="scientific">Xenopus laevis</name>
    <name type="common">African clawed frog</name>
    <dbReference type="NCBI Taxonomy" id="8355"/>
    <lineage>
        <taxon>Eukaryota</taxon>
        <taxon>Metazoa</taxon>
        <taxon>Chordata</taxon>
        <taxon>Craniata</taxon>
        <taxon>Vertebrata</taxon>
        <taxon>Euteleostomi</taxon>
        <taxon>Amphibia</taxon>
        <taxon>Batrachia</taxon>
        <taxon>Anura</taxon>
        <taxon>Pipoidea</taxon>
        <taxon>Pipidae</taxon>
        <taxon>Xenopodinae</taxon>
        <taxon>Xenopus</taxon>
        <taxon>Xenopus</taxon>
    </lineage>
</organism>
<dbReference type="PROSITE" id="PS00981">
    <property type="entry name" value="G_PROTEIN_RECEP_F3_3"/>
    <property type="match status" value="1"/>
</dbReference>
<dbReference type="Pfam" id="PF07562">
    <property type="entry name" value="NCD3G"/>
    <property type="match status" value="1"/>
</dbReference>
<evidence type="ECO:0000256" key="9">
    <source>
        <dbReference type="ARBA" id="ARBA00023180"/>
    </source>
</evidence>
<keyword evidence="7 11" id="KW-0472">Membrane</keyword>
<dbReference type="GO" id="GO:0004930">
    <property type="term" value="F:G protein-coupled receptor activity"/>
    <property type="evidence" value="ECO:0007669"/>
    <property type="project" value="UniProtKB-KW"/>
</dbReference>
<keyword evidence="10" id="KW-0807">Transducer</keyword>
<dbReference type="EMBL" id="KV467237">
    <property type="protein sequence ID" value="OCT57025.1"/>
    <property type="molecule type" value="Genomic_DNA"/>
</dbReference>
<dbReference type="InterPro" id="IPR009030">
    <property type="entry name" value="Growth_fac_rcpt_cys_sf"/>
</dbReference>
<dbReference type="InterPro" id="IPR000068">
    <property type="entry name" value="GPCR_3_Ca_sens_rcpt-rel"/>
</dbReference>
<dbReference type="FunFam" id="2.10.50.30:FF:000003">
    <property type="entry name" value="Vomeronasal 2, receptor 120"/>
    <property type="match status" value="1"/>
</dbReference>
<feature type="transmembrane region" description="Helical" evidence="11">
    <location>
        <begin position="469"/>
        <end position="493"/>
    </location>
</feature>
<dbReference type="Proteomes" id="UP000694892">
    <property type="component" value="Unassembled WGS sequence"/>
</dbReference>
<feature type="transmembrane region" description="Helical" evidence="11">
    <location>
        <begin position="401"/>
        <end position="424"/>
    </location>
</feature>
<gene>
    <name evidence="13" type="ORF">XELAEV_18004085mg</name>
</gene>
<evidence type="ECO:0000256" key="6">
    <source>
        <dbReference type="ARBA" id="ARBA00023040"/>
    </source>
</evidence>
<reference evidence="13" key="1">
    <citation type="submission" date="2016-05" db="EMBL/GenBank/DDBJ databases">
        <title>WGS assembly of Xenopus laevis.</title>
        <authorList>
            <person name="Session A."/>
            <person name="Uno Y."/>
            <person name="Kwon T."/>
            <person name="Chapman J."/>
            <person name="Toyoda A."/>
            <person name="Takahashi S."/>
            <person name="Fukui A."/>
            <person name="Hikosaka A."/>
            <person name="Putnam N."/>
            <person name="Stites J."/>
            <person name="Van Heeringen S."/>
            <person name="Quigley I."/>
            <person name="Heinz S."/>
            <person name="Hellsten U."/>
            <person name="Lyons J."/>
            <person name="Suzuki A."/>
            <person name="Kondo M."/>
            <person name="Ogino H."/>
            <person name="Ochi H."/>
            <person name="Bogdanovic O."/>
            <person name="Lister R."/>
            <person name="Georgiou G."/>
            <person name="Paranjpe S."/>
            <person name="Van Kruijsbergen I."/>
            <person name="Mozaffari S."/>
            <person name="Shu S."/>
            <person name="Schmutz J."/>
            <person name="Jenkins J."/>
            <person name="Grimwood J."/>
            <person name="Carlson J."/>
            <person name="Mitros T."/>
            <person name="Simakov O."/>
            <person name="Heald R."/>
            <person name="Miller K."/>
            <person name="Haudenschild C."/>
            <person name="Kuroki Y."/>
            <person name="Tanaka T."/>
            <person name="Michiue T."/>
            <person name="Watanabe M."/>
            <person name="Kinoshita T."/>
            <person name="Ohta Y."/>
            <person name="Mawaribuchi S."/>
            <person name="Suzuki Y."/>
            <person name="Haramoto Y."/>
            <person name="Yamamoto T."/>
            <person name="Takagi C."/>
            <person name="Kitzman J."/>
            <person name="Shendure J."/>
            <person name="Nakayama T."/>
            <person name="Izutsu Y."/>
            <person name="Robert J."/>
            <person name="Dichmann D."/>
            <person name="Flajnik M."/>
            <person name="Houston D."/>
            <person name="Marcotte E."/>
            <person name="Wallingford J."/>
            <person name="Ito Y."/>
            <person name="Asashima M."/>
            <person name="Ueno N."/>
            <person name="Matsuda Y."/>
            <person name="Jan Veenstra G."/>
            <person name="Fujiyama A."/>
            <person name="Harland R."/>
            <person name="Taira M."/>
            <person name="Rokhsar D.S."/>
        </authorList>
    </citation>
    <scope>NUCLEOTIDE SEQUENCE</scope>
    <source>
        <strain evidence="13">J</strain>
        <tissue evidence="13">Blood</tissue>
    </source>
</reference>
<feature type="transmembrane region" description="Helical" evidence="11">
    <location>
        <begin position="505"/>
        <end position="528"/>
    </location>
</feature>
<evidence type="ECO:0000313" key="13">
    <source>
        <dbReference type="EMBL" id="OCT57025.1"/>
    </source>
</evidence>
<dbReference type="InterPro" id="IPR017979">
    <property type="entry name" value="GPCR_3_CS"/>
</dbReference>
<evidence type="ECO:0000256" key="10">
    <source>
        <dbReference type="ARBA" id="ARBA00023224"/>
    </source>
</evidence>
<dbReference type="GO" id="GO:0005886">
    <property type="term" value="C:plasma membrane"/>
    <property type="evidence" value="ECO:0007669"/>
    <property type="project" value="UniProtKB-SubCell"/>
</dbReference>
<evidence type="ECO:0000256" key="4">
    <source>
        <dbReference type="ARBA" id="ARBA00022729"/>
    </source>
</evidence>
<keyword evidence="3 11" id="KW-0812">Transmembrane</keyword>
<feature type="transmembrane region" description="Helical" evidence="11">
    <location>
        <begin position="623"/>
        <end position="646"/>
    </location>
</feature>
<dbReference type="SUPFAM" id="SSF53822">
    <property type="entry name" value="Periplasmic binding protein-like I"/>
    <property type="match status" value="1"/>
</dbReference>
<dbReference type="Pfam" id="PF01094">
    <property type="entry name" value="ANF_receptor"/>
    <property type="match status" value="1"/>
</dbReference>
<dbReference type="FunFam" id="3.40.50.2300:FF:000625">
    <property type="entry name" value="Uncharacterized protein"/>
    <property type="match status" value="1"/>
</dbReference>
<evidence type="ECO:0000256" key="5">
    <source>
        <dbReference type="ARBA" id="ARBA00022989"/>
    </source>
</evidence>
<dbReference type="InterPro" id="IPR001828">
    <property type="entry name" value="ANF_lig-bd_rcpt"/>
</dbReference>
<dbReference type="PRINTS" id="PR00248">
    <property type="entry name" value="GPCRMGR"/>
</dbReference>
<feature type="domain" description="G-protein coupled receptors family 3 profile" evidence="12">
    <location>
        <begin position="399"/>
        <end position="661"/>
    </location>
</feature>
<comment type="subcellular location">
    <subcellularLocation>
        <location evidence="1">Cell membrane</location>
        <topology evidence="1">Multi-pass membrane protein</topology>
    </subcellularLocation>
</comment>
<dbReference type="PANTHER" id="PTHR24061">
    <property type="entry name" value="CALCIUM-SENSING RECEPTOR-RELATED"/>
    <property type="match status" value="1"/>
</dbReference>
<evidence type="ECO:0000256" key="3">
    <source>
        <dbReference type="ARBA" id="ARBA00022692"/>
    </source>
</evidence>
<dbReference type="SUPFAM" id="SSF57184">
    <property type="entry name" value="Growth factor receptor domain"/>
    <property type="match status" value="1"/>
</dbReference>
<dbReference type="CDD" id="cd15283">
    <property type="entry name" value="7tmC_V2R_pheromone"/>
    <property type="match status" value="1"/>
</dbReference>
<evidence type="ECO:0000256" key="7">
    <source>
        <dbReference type="ARBA" id="ARBA00023136"/>
    </source>
</evidence>
<dbReference type="InterPro" id="IPR011500">
    <property type="entry name" value="GPCR_3_9-Cys_dom"/>
</dbReference>
<name>A0A974BRQ4_XENLA</name>
<keyword evidence="8" id="KW-0675">Receptor</keyword>
<feature type="transmembrane region" description="Helical" evidence="11">
    <location>
        <begin position="436"/>
        <end position="457"/>
    </location>
</feature>
<feature type="transmembrane region" description="Helical" evidence="11">
    <location>
        <begin position="591"/>
        <end position="611"/>
    </location>
</feature>
<dbReference type="PANTHER" id="PTHR24061:SF564">
    <property type="entry name" value="METABOTROPIC GLUTAMATE RECEPTOR 1"/>
    <property type="match status" value="1"/>
</dbReference>
<evidence type="ECO:0000259" key="12">
    <source>
        <dbReference type="PROSITE" id="PS50259"/>
    </source>
</evidence>
<dbReference type="Pfam" id="PF00003">
    <property type="entry name" value="7tm_3"/>
    <property type="match status" value="1"/>
</dbReference>
<dbReference type="InterPro" id="IPR017978">
    <property type="entry name" value="GPCR_3_C"/>
</dbReference>
<dbReference type="Gene3D" id="3.40.50.2300">
    <property type="match status" value="1"/>
</dbReference>
<dbReference type="Gene3D" id="2.10.50.30">
    <property type="entry name" value="GPCR, family 3, nine cysteines domain"/>
    <property type="match status" value="1"/>
</dbReference>
<evidence type="ECO:0000256" key="11">
    <source>
        <dbReference type="SAM" id="Phobius"/>
    </source>
</evidence>
<keyword evidence="4" id="KW-0732">Signal</keyword>
<keyword evidence="6" id="KW-0297">G-protein coupled receptor</keyword>
<evidence type="ECO:0000256" key="1">
    <source>
        <dbReference type="ARBA" id="ARBA00004651"/>
    </source>
</evidence>